<dbReference type="AlphaFoldDB" id="A0A9Q1F3T7"/>
<keyword evidence="3" id="KW-1185">Reference proteome</keyword>
<feature type="region of interest" description="Disordered" evidence="1">
    <location>
        <begin position="26"/>
        <end position="95"/>
    </location>
</feature>
<dbReference type="Proteomes" id="UP001152622">
    <property type="component" value="Chromosome 9"/>
</dbReference>
<sequence>MYSYLNIQFQALSREKPAFHFRVEDLDPASKRDSSSRLITATEKRQASQAEAPPPRTTYVTDRKELKKKKRGERESNEVPRERGSVAFRPGFIPV</sequence>
<gene>
    <name evidence="2" type="ORF">SKAU_G00256200</name>
</gene>
<evidence type="ECO:0000313" key="3">
    <source>
        <dbReference type="Proteomes" id="UP001152622"/>
    </source>
</evidence>
<evidence type="ECO:0000313" key="2">
    <source>
        <dbReference type="EMBL" id="KAJ8350490.1"/>
    </source>
</evidence>
<comment type="caution">
    <text evidence="2">The sequence shown here is derived from an EMBL/GenBank/DDBJ whole genome shotgun (WGS) entry which is preliminary data.</text>
</comment>
<reference evidence="2" key="1">
    <citation type="journal article" date="2023" name="Science">
        <title>Genome structures resolve the early diversification of teleost fishes.</title>
        <authorList>
            <person name="Parey E."/>
            <person name="Louis A."/>
            <person name="Montfort J."/>
            <person name="Bouchez O."/>
            <person name="Roques C."/>
            <person name="Iampietro C."/>
            <person name="Lluch J."/>
            <person name="Castinel A."/>
            <person name="Donnadieu C."/>
            <person name="Desvignes T."/>
            <person name="Floi Bucao C."/>
            <person name="Jouanno E."/>
            <person name="Wen M."/>
            <person name="Mejri S."/>
            <person name="Dirks R."/>
            <person name="Jansen H."/>
            <person name="Henkel C."/>
            <person name="Chen W.J."/>
            <person name="Zahm M."/>
            <person name="Cabau C."/>
            <person name="Klopp C."/>
            <person name="Thompson A.W."/>
            <person name="Robinson-Rechavi M."/>
            <person name="Braasch I."/>
            <person name="Lecointre G."/>
            <person name="Bobe J."/>
            <person name="Postlethwait J.H."/>
            <person name="Berthelot C."/>
            <person name="Roest Crollius H."/>
            <person name="Guiguen Y."/>
        </authorList>
    </citation>
    <scope>NUCLEOTIDE SEQUENCE</scope>
    <source>
        <strain evidence="2">WJC10195</strain>
    </source>
</reference>
<accession>A0A9Q1F3T7</accession>
<evidence type="ECO:0000256" key="1">
    <source>
        <dbReference type="SAM" id="MobiDB-lite"/>
    </source>
</evidence>
<protein>
    <submittedName>
        <fullName evidence="2">Uncharacterized protein</fullName>
    </submittedName>
</protein>
<organism evidence="2 3">
    <name type="scientific">Synaphobranchus kaupii</name>
    <name type="common">Kaup's arrowtooth eel</name>
    <dbReference type="NCBI Taxonomy" id="118154"/>
    <lineage>
        <taxon>Eukaryota</taxon>
        <taxon>Metazoa</taxon>
        <taxon>Chordata</taxon>
        <taxon>Craniata</taxon>
        <taxon>Vertebrata</taxon>
        <taxon>Euteleostomi</taxon>
        <taxon>Actinopterygii</taxon>
        <taxon>Neopterygii</taxon>
        <taxon>Teleostei</taxon>
        <taxon>Anguilliformes</taxon>
        <taxon>Synaphobranchidae</taxon>
        <taxon>Synaphobranchus</taxon>
    </lineage>
</organism>
<feature type="compositionally biased region" description="Basic and acidic residues" evidence="1">
    <location>
        <begin position="26"/>
        <end position="35"/>
    </location>
</feature>
<name>A0A9Q1F3T7_SYNKA</name>
<proteinExistence type="predicted"/>
<dbReference type="EMBL" id="JAINUF010000009">
    <property type="protein sequence ID" value="KAJ8350490.1"/>
    <property type="molecule type" value="Genomic_DNA"/>
</dbReference>
<feature type="compositionally biased region" description="Basic and acidic residues" evidence="1">
    <location>
        <begin position="72"/>
        <end position="84"/>
    </location>
</feature>